<name>A0A835SCC7_VANPL</name>
<comment type="caution">
    <text evidence="2">The sequence shown here is derived from an EMBL/GenBank/DDBJ whole genome shotgun (WGS) entry which is preliminary data.</text>
</comment>
<feature type="transmembrane region" description="Helical" evidence="1">
    <location>
        <begin position="12"/>
        <end position="35"/>
    </location>
</feature>
<evidence type="ECO:0000256" key="1">
    <source>
        <dbReference type="SAM" id="Phobius"/>
    </source>
</evidence>
<proteinExistence type="predicted"/>
<organism evidence="2 3">
    <name type="scientific">Vanilla planifolia</name>
    <name type="common">Vanilla</name>
    <dbReference type="NCBI Taxonomy" id="51239"/>
    <lineage>
        <taxon>Eukaryota</taxon>
        <taxon>Viridiplantae</taxon>
        <taxon>Streptophyta</taxon>
        <taxon>Embryophyta</taxon>
        <taxon>Tracheophyta</taxon>
        <taxon>Spermatophyta</taxon>
        <taxon>Magnoliopsida</taxon>
        <taxon>Liliopsida</taxon>
        <taxon>Asparagales</taxon>
        <taxon>Orchidaceae</taxon>
        <taxon>Vanilloideae</taxon>
        <taxon>Vanilleae</taxon>
        <taxon>Vanilla</taxon>
    </lineage>
</organism>
<gene>
    <name evidence="2" type="ORF">HPP92_001270</name>
</gene>
<reference evidence="2 3" key="1">
    <citation type="journal article" date="2020" name="Nat. Food">
        <title>A phased Vanilla planifolia genome enables genetic improvement of flavour and production.</title>
        <authorList>
            <person name="Hasing T."/>
            <person name="Tang H."/>
            <person name="Brym M."/>
            <person name="Khazi F."/>
            <person name="Huang T."/>
            <person name="Chambers A.H."/>
        </authorList>
    </citation>
    <scope>NUCLEOTIDE SEQUENCE [LARGE SCALE GENOMIC DNA]</scope>
    <source>
        <tissue evidence="2">Leaf</tissue>
    </source>
</reference>
<keyword evidence="1" id="KW-0472">Membrane</keyword>
<keyword evidence="1" id="KW-0812">Transmembrane</keyword>
<accession>A0A835SCC7</accession>
<dbReference type="Proteomes" id="UP000639772">
    <property type="component" value="Chromosome 1"/>
</dbReference>
<protein>
    <submittedName>
        <fullName evidence="2">Uncharacterized protein</fullName>
    </submittedName>
</protein>
<dbReference type="EMBL" id="JADCNM010000001">
    <property type="protein sequence ID" value="KAG0501198.1"/>
    <property type="molecule type" value="Genomic_DNA"/>
</dbReference>
<evidence type="ECO:0000313" key="3">
    <source>
        <dbReference type="Proteomes" id="UP000639772"/>
    </source>
</evidence>
<keyword evidence="1" id="KW-1133">Transmembrane helix</keyword>
<evidence type="ECO:0000313" key="2">
    <source>
        <dbReference type="EMBL" id="KAG0501198.1"/>
    </source>
</evidence>
<sequence>MVRRRVRDYIRVAAFSQLAFIRCLSIGFSSVVVYFSTPGFDGQITIRIAFCRNYVDAAA</sequence>
<dbReference type="AlphaFoldDB" id="A0A835SCC7"/>